<dbReference type="Proteomes" id="UP000823849">
    <property type="component" value="Unassembled WGS sequence"/>
</dbReference>
<keyword evidence="2" id="KW-0812">Transmembrane</keyword>
<evidence type="ECO:0000313" key="3">
    <source>
        <dbReference type="EMBL" id="HJC15467.1"/>
    </source>
</evidence>
<keyword evidence="2" id="KW-1133">Transmembrane helix</keyword>
<feature type="transmembrane region" description="Helical" evidence="2">
    <location>
        <begin position="42"/>
        <end position="60"/>
    </location>
</feature>
<gene>
    <name evidence="3" type="ORF">H9705_06520</name>
</gene>
<sequence>MKKKRFFWPTIFTTIALVLLIFIRVSPSIVESDSFALNAQLLAAVFGIVGGLIGIGKYYSEMLGDNNKEKASDDNEDNESTHPDDDGEADPDDSISLTSDDKHDTDKTV</sequence>
<reference evidence="3" key="1">
    <citation type="journal article" date="2021" name="PeerJ">
        <title>Extensive microbial diversity within the chicken gut microbiome revealed by metagenomics and culture.</title>
        <authorList>
            <person name="Gilroy R."/>
            <person name="Ravi A."/>
            <person name="Getino M."/>
            <person name="Pursley I."/>
            <person name="Horton D.L."/>
            <person name="Alikhan N.F."/>
            <person name="Baker D."/>
            <person name="Gharbi K."/>
            <person name="Hall N."/>
            <person name="Watson M."/>
            <person name="Adriaenssens E.M."/>
            <person name="Foster-Nyarko E."/>
            <person name="Jarju S."/>
            <person name="Secka A."/>
            <person name="Antonio M."/>
            <person name="Oren A."/>
            <person name="Chaudhuri R.R."/>
            <person name="La Ragione R."/>
            <person name="Hildebrand F."/>
            <person name="Pallen M.J."/>
        </authorList>
    </citation>
    <scope>NUCLEOTIDE SEQUENCE</scope>
    <source>
        <strain evidence="3">CHK185-5351</strain>
    </source>
</reference>
<accession>A0A9D2NAR8</accession>
<evidence type="ECO:0000256" key="1">
    <source>
        <dbReference type="SAM" id="MobiDB-lite"/>
    </source>
</evidence>
<reference evidence="3" key="2">
    <citation type="submission" date="2021-04" db="EMBL/GenBank/DDBJ databases">
        <authorList>
            <person name="Gilroy R."/>
        </authorList>
    </citation>
    <scope>NUCLEOTIDE SEQUENCE</scope>
    <source>
        <strain evidence="3">CHK185-5351</strain>
    </source>
</reference>
<evidence type="ECO:0000313" key="4">
    <source>
        <dbReference type="Proteomes" id="UP000823849"/>
    </source>
</evidence>
<keyword evidence="2" id="KW-0472">Membrane</keyword>
<proteinExistence type="predicted"/>
<evidence type="ECO:0000256" key="2">
    <source>
        <dbReference type="SAM" id="Phobius"/>
    </source>
</evidence>
<organism evidence="3 4">
    <name type="scientific">Candidatus Fusicatenibacter intestinigallinarum</name>
    <dbReference type="NCBI Taxonomy" id="2838598"/>
    <lineage>
        <taxon>Bacteria</taxon>
        <taxon>Bacillati</taxon>
        <taxon>Bacillota</taxon>
        <taxon>Clostridia</taxon>
        <taxon>Lachnospirales</taxon>
        <taxon>Lachnospiraceae</taxon>
        <taxon>Fusicatenibacter</taxon>
    </lineage>
</organism>
<dbReference type="AlphaFoldDB" id="A0A9D2NAR8"/>
<feature type="region of interest" description="Disordered" evidence="1">
    <location>
        <begin position="66"/>
        <end position="109"/>
    </location>
</feature>
<protein>
    <submittedName>
        <fullName evidence="3">Uncharacterized protein</fullName>
    </submittedName>
</protein>
<name>A0A9D2NAR8_9FIRM</name>
<feature type="compositionally biased region" description="Basic and acidic residues" evidence="1">
    <location>
        <begin position="99"/>
        <end position="109"/>
    </location>
</feature>
<feature type="compositionally biased region" description="Basic and acidic residues" evidence="1">
    <location>
        <begin position="66"/>
        <end position="84"/>
    </location>
</feature>
<dbReference type="EMBL" id="DWWU01000027">
    <property type="protein sequence ID" value="HJC15467.1"/>
    <property type="molecule type" value="Genomic_DNA"/>
</dbReference>
<comment type="caution">
    <text evidence="3">The sequence shown here is derived from an EMBL/GenBank/DDBJ whole genome shotgun (WGS) entry which is preliminary data.</text>
</comment>